<dbReference type="Proteomes" id="UP000198564">
    <property type="component" value="Unassembled WGS sequence"/>
</dbReference>
<proteinExistence type="predicted"/>
<name>A0A1H6RZC5_9LACT</name>
<evidence type="ECO:0000313" key="1">
    <source>
        <dbReference type="EMBL" id="SEI57877.1"/>
    </source>
</evidence>
<protein>
    <recommendedName>
        <fullName evidence="3">Nitrogen regulatory protein P-II family</fullName>
    </recommendedName>
</protein>
<keyword evidence="2" id="KW-1185">Reference proteome</keyword>
<dbReference type="STRING" id="1130080.SAMN04488113_10422"/>
<dbReference type="EMBL" id="FNYW01000004">
    <property type="protein sequence ID" value="SEI57877.1"/>
    <property type="molecule type" value="Genomic_DNA"/>
</dbReference>
<accession>A0A1H6RZC5</accession>
<gene>
    <name evidence="1" type="ORF">SAMN04488113_10422</name>
</gene>
<evidence type="ECO:0000313" key="2">
    <source>
        <dbReference type="Proteomes" id="UP000198564"/>
    </source>
</evidence>
<sequence>MEKKVLFIIVLNQTELLDELLLKFNDEVGQAATVIDSVGMAQHLSQLYEAKIFSTIKPLILSDHTENKTIYSVIPEKDMDLARETVKEVLRNIKKPDTGIMFAVPVLFQEGIRD</sequence>
<dbReference type="RefSeq" id="WP_091632836.1">
    <property type="nucleotide sequence ID" value="NZ_FNYW01000004.1"/>
</dbReference>
<organism evidence="1 2">
    <name type="scientific">Alkalibacterium gilvum</name>
    <dbReference type="NCBI Taxonomy" id="1130080"/>
    <lineage>
        <taxon>Bacteria</taxon>
        <taxon>Bacillati</taxon>
        <taxon>Bacillota</taxon>
        <taxon>Bacilli</taxon>
        <taxon>Lactobacillales</taxon>
        <taxon>Carnobacteriaceae</taxon>
        <taxon>Alkalibacterium</taxon>
    </lineage>
</organism>
<dbReference type="OrthoDB" id="9810781at2"/>
<evidence type="ECO:0008006" key="3">
    <source>
        <dbReference type="Google" id="ProtNLM"/>
    </source>
</evidence>
<dbReference type="AlphaFoldDB" id="A0A1H6RZC5"/>
<reference evidence="2" key="1">
    <citation type="submission" date="2016-10" db="EMBL/GenBank/DDBJ databases">
        <authorList>
            <person name="Varghese N."/>
            <person name="Submissions S."/>
        </authorList>
    </citation>
    <scope>NUCLEOTIDE SEQUENCE [LARGE SCALE GENOMIC DNA]</scope>
    <source>
        <strain evidence="2">DSM 25751</strain>
    </source>
</reference>